<protein>
    <recommendedName>
        <fullName evidence="4">LisH domain-containing protein</fullName>
    </recommendedName>
</protein>
<dbReference type="InterPro" id="IPR043136">
    <property type="entry name" value="B30.2/SPRY_sf"/>
</dbReference>
<organism evidence="2 3">
    <name type="scientific">Pythium oligandrum</name>
    <name type="common">Mycoparasitic fungus</name>
    <dbReference type="NCBI Taxonomy" id="41045"/>
    <lineage>
        <taxon>Eukaryota</taxon>
        <taxon>Sar</taxon>
        <taxon>Stramenopiles</taxon>
        <taxon>Oomycota</taxon>
        <taxon>Peronosporomycetes</taxon>
        <taxon>Pythiales</taxon>
        <taxon>Pythiaceae</taxon>
        <taxon>Pythium</taxon>
    </lineage>
</organism>
<feature type="compositionally biased region" description="Basic and acidic residues" evidence="1">
    <location>
        <begin position="75"/>
        <end position="91"/>
    </location>
</feature>
<dbReference type="AlphaFoldDB" id="A0A8K1CE30"/>
<dbReference type="OrthoDB" id="258495at2759"/>
<feature type="region of interest" description="Disordered" evidence="1">
    <location>
        <begin position="732"/>
        <end position="820"/>
    </location>
</feature>
<feature type="compositionally biased region" description="Basic and acidic residues" evidence="1">
    <location>
        <begin position="178"/>
        <end position="193"/>
    </location>
</feature>
<feature type="compositionally biased region" description="Polar residues" evidence="1">
    <location>
        <begin position="52"/>
        <end position="69"/>
    </location>
</feature>
<keyword evidence="3" id="KW-1185">Reference proteome</keyword>
<dbReference type="Gene3D" id="2.60.120.920">
    <property type="match status" value="1"/>
</dbReference>
<dbReference type="EMBL" id="SPLM01000075">
    <property type="protein sequence ID" value="TMW61734.1"/>
    <property type="molecule type" value="Genomic_DNA"/>
</dbReference>
<evidence type="ECO:0008006" key="4">
    <source>
        <dbReference type="Google" id="ProtNLM"/>
    </source>
</evidence>
<comment type="caution">
    <text evidence="2">The sequence shown here is derived from an EMBL/GenBank/DDBJ whole genome shotgun (WGS) entry which is preliminary data.</text>
</comment>
<reference evidence="2" key="1">
    <citation type="submission" date="2019-03" db="EMBL/GenBank/DDBJ databases">
        <title>Long read genome sequence of the mycoparasitic Pythium oligandrum ATCC 38472 isolated from sugarbeet rhizosphere.</title>
        <authorList>
            <person name="Gaulin E."/>
        </authorList>
    </citation>
    <scope>NUCLEOTIDE SEQUENCE</scope>
    <source>
        <strain evidence="2">ATCC 38472_TT</strain>
    </source>
</reference>
<dbReference type="PANTHER" id="PTHR35711">
    <property type="entry name" value="EXPRESSED PROTEIN"/>
    <property type="match status" value="1"/>
</dbReference>
<feature type="compositionally biased region" description="Low complexity" evidence="1">
    <location>
        <begin position="797"/>
        <end position="807"/>
    </location>
</feature>
<evidence type="ECO:0000256" key="1">
    <source>
        <dbReference type="SAM" id="MobiDB-lite"/>
    </source>
</evidence>
<name>A0A8K1CE30_PYTOL</name>
<feature type="region of interest" description="Disordered" evidence="1">
    <location>
        <begin position="52"/>
        <end position="91"/>
    </location>
</feature>
<feature type="compositionally biased region" description="Acidic residues" evidence="1">
    <location>
        <begin position="777"/>
        <end position="794"/>
    </location>
</feature>
<feature type="region of interest" description="Disordered" evidence="1">
    <location>
        <begin position="169"/>
        <end position="193"/>
    </location>
</feature>
<feature type="compositionally biased region" description="Basic residues" evidence="1">
    <location>
        <begin position="748"/>
        <end position="766"/>
    </location>
</feature>
<evidence type="ECO:0000313" key="2">
    <source>
        <dbReference type="EMBL" id="TMW61734.1"/>
    </source>
</evidence>
<feature type="region of interest" description="Disordered" evidence="1">
    <location>
        <begin position="390"/>
        <end position="411"/>
    </location>
</feature>
<dbReference type="Proteomes" id="UP000794436">
    <property type="component" value="Unassembled WGS sequence"/>
</dbReference>
<proteinExistence type="predicted"/>
<feature type="compositionally biased region" description="Acidic residues" evidence="1">
    <location>
        <begin position="810"/>
        <end position="820"/>
    </location>
</feature>
<feature type="compositionally biased region" description="Acidic residues" evidence="1">
    <location>
        <begin position="123"/>
        <end position="139"/>
    </location>
</feature>
<evidence type="ECO:0000313" key="3">
    <source>
        <dbReference type="Proteomes" id="UP000794436"/>
    </source>
</evidence>
<feature type="region of interest" description="Disordered" evidence="1">
    <location>
        <begin position="112"/>
        <end position="146"/>
    </location>
</feature>
<feature type="region of interest" description="Disordered" evidence="1">
    <location>
        <begin position="527"/>
        <end position="549"/>
    </location>
</feature>
<accession>A0A8K1CE30</accession>
<feature type="compositionally biased region" description="Acidic residues" evidence="1">
    <location>
        <begin position="390"/>
        <end position="408"/>
    </location>
</feature>
<sequence length="820" mass="93917">MVMTWAVHVHGAQGKVHADLRTVEYTGRANHSSDAMCVRTAQSVGSWRHQSGESAQFPWTSEPSDSRLLTSPLERVGEKRAHGEAEEQREMTTPRVPVFYYEVEIVATKEFQGKAPRPRENGDVDEQDDDEEEEDDVEMAAEGATAPWRAQARRLIHEHLRATARVFDEEEKEADGDNNGHMEVDGDAYDDGHSENQMREEIDMSSRASSLPPTLPSMSSPFHTALPLSSSAFQQIRLRIERRQQLQNEIQYHPAHHHARSRRFASSSAASASTLALLRAGHRERTRRRRSDHRVSVGFRWLPLHRFEEVSKSVDEDELGRLAQAVAFSGRSGAVVSNGHEFLQTNQRFGFGDTVGCGLIIDTRTFFWTVNGKLVGVLPAQDLHHLDEWDEEDESDDQDDDDDDDSASTEERNRRSWVMRLFPSVSLHERGECVRAVFDPSAFRFDLAAFERQRQQDRQLALRVYAHNPASREHRPMKKHKASLPQHKDELNEEDTALHSIVREYFEYYGHRNALRALDQVAKNASLDDEDHMMNEEETVHEEEEDESGDPNIVLRHEVRQLIYGFQTENGILKLQNLENGAFWRVLVREQRLVVLYTRFLSILDRLRGEDGVWNPLEAVKLSQENLREYIHKTDKSDEQDNEEETRIHSDIRMFMRVLLFRSADDVPLEVEGRRFLTWSFREEVMDALNDAVRAFTDSHGKSSTPSPAVASQLETLLLDVATLESQCVRTGCDVFPSMSPNASGSRRNGRTRRQHKHHSARRNRARFLAIVAGLHDDEDDDDDDDDNLSEDEEQIRSTSSYSSSSSRSDDDDGEDEDEE</sequence>
<gene>
    <name evidence="2" type="ORF">Poli38472_010797</name>
</gene>
<dbReference type="PANTHER" id="PTHR35711:SF1">
    <property type="entry name" value="ECTODERMAL, ISOFORM F"/>
    <property type="match status" value="1"/>
</dbReference>